<name>A0AAE0RN97_9BIVA</name>
<feature type="domain" description="Mab-21-like nucleotidyltransferase" evidence="2">
    <location>
        <begin position="141"/>
        <end position="238"/>
    </location>
</feature>
<reference evidence="4" key="1">
    <citation type="journal article" date="2021" name="Genome Biol. Evol.">
        <title>A High-Quality Reference Genome for a Parasitic Bivalve with Doubly Uniparental Inheritance (Bivalvia: Unionida).</title>
        <authorList>
            <person name="Smith C.H."/>
        </authorList>
    </citation>
    <scope>NUCLEOTIDE SEQUENCE</scope>
    <source>
        <strain evidence="4">CHS0354</strain>
    </source>
</reference>
<accession>A0AAE0RN97</accession>
<dbReference type="PANTHER" id="PTHR10656:SF69">
    <property type="entry name" value="MAB-21-LIKE HHH_H2TH-LIKE DOMAIN-CONTAINING PROTEIN"/>
    <property type="match status" value="1"/>
</dbReference>
<dbReference type="EMBL" id="JAEAOA010000697">
    <property type="protein sequence ID" value="KAK3576564.1"/>
    <property type="molecule type" value="Genomic_DNA"/>
</dbReference>
<evidence type="ECO:0000313" key="5">
    <source>
        <dbReference type="Proteomes" id="UP001195483"/>
    </source>
</evidence>
<dbReference type="PANTHER" id="PTHR10656">
    <property type="entry name" value="CELL FATE DETERMINING PROTEIN MAB21-RELATED"/>
    <property type="match status" value="1"/>
</dbReference>
<dbReference type="InterPro" id="IPR046903">
    <property type="entry name" value="Mab-21-like_nuc_Trfase"/>
</dbReference>
<keyword evidence="5" id="KW-1185">Reference proteome</keyword>
<dbReference type="SMART" id="SM01265">
    <property type="entry name" value="Mab-21"/>
    <property type="match status" value="1"/>
</dbReference>
<comment type="similarity">
    <text evidence="1">Belongs to the mab-21 family.</text>
</comment>
<dbReference type="Proteomes" id="UP001195483">
    <property type="component" value="Unassembled WGS sequence"/>
</dbReference>
<evidence type="ECO:0000259" key="2">
    <source>
        <dbReference type="Pfam" id="PF03281"/>
    </source>
</evidence>
<organism evidence="4 5">
    <name type="scientific">Potamilus streckersoni</name>
    <dbReference type="NCBI Taxonomy" id="2493646"/>
    <lineage>
        <taxon>Eukaryota</taxon>
        <taxon>Metazoa</taxon>
        <taxon>Spiralia</taxon>
        <taxon>Lophotrochozoa</taxon>
        <taxon>Mollusca</taxon>
        <taxon>Bivalvia</taxon>
        <taxon>Autobranchia</taxon>
        <taxon>Heteroconchia</taxon>
        <taxon>Palaeoheterodonta</taxon>
        <taxon>Unionida</taxon>
        <taxon>Unionoidea</taxon>
        <taxon>Unionidae</taxon>
        <taxon>Ambleminae</taxon>
        <taxon>Lampsilini</taxon>
        <taxon>Potamilus</taxon>
    </lineage>
</organism>
<reference evidence="4" key="2">
    <citation type="journal article" date="2021" name="Genome Biol. Evol.">
        <title>Developing a high-quality reference genome for a parasitic bivalve with doubly uniparental inheritance (Bivalvia: Unionida).</title>
        <authorList>
            <person name="Smith C.H."/>
        </authorList>
    </citation>
    <scope>NUCLEOTIDE SEQUENCE</scope>
    <source>
        <strain evidence="4">CHS0354</strain>
        <tissue evidence="4">Mantle</tissue>
    </source>
</reference>
<dbReference type="InterPro" id="IPR024810">
    <property type="entry name" value="MAB21L/cGLR"/>
</dbReference>
<gene>
    <name evidence="4" type="ORF">CHS0354_011242</name>
</gene>
<dbReference type="Gene3D" id="1.10.1410.40">
    <property type="match status" value="1"/>
</dbReference>
<protein>
    <recommendedName>
        <fullName evidence="6">Mab-21-like HhH/H2TH-like domain-containing protein</fullName>
    </recommendedName>
</protein>
<feature type="domain" description="Mab-21-like HhH/H2TH-like" evidence="3">
    <location>
        <begin position="247"/>
        <end position="328"/>
    </location>
</feature>
<comment type="caution">
    <text evidence="4">The sequence shown here is derived from an EMBL/GenBank/DDBJ whole genome shotgun (WGS) entry which is preliminary data.</text>
</comment>
<reference evidence="4" key="3">
    <citation type="submission" date="2023-05" db="EMBL/GenBank/DDBJ databases">
        <authorList>
            <person name="Smith C.H."/>
        </authorList>
    </citation>
    <scope>NUCLEOTIDE SEQUENCE</scope>
    <source>
        <strain evidence="4">CHS0354</strain>
        <tissue evidence="4">Mantle</tissue>
    </source>
</reference>
<evidence type="ECO:0008006" key="6">
    <source>
        <dbReference type="Google" id="ProtNLM"/>
    </source>
</evidence>
<evidence type="ECO:0000256" key="1">
    <source>
        <dbReference type="ARBA" id="ARBA00008307"/>
    </source>
</evidence>
<proteinExistence type="inferred from homology"/>
<dbReference type="Pfam" id="PF03281">
    <property type="entry name" value="Mab-21"/>
    <property type="match status" value="1"/>
</dbReference>
<sequence length="682" mass="78389">MTSIIPQYYKEVSLRLNGVLDTIGLREDIRWKRINMWIQFEEVGYILYPLSCHYFGSQAEAATTPGLESDIDKVTCLGIIAVQDLKNWVPNHDCALVVNDENTPPGYTKLQPMYCDLPLPVFNVSGDFFKLDIYGRSVICNDDYRLKLQDCAHHGPANINYLGTNQAVDDVPAVRLYTWPDQASDWLTRNRRHNWPSQETIGLIQQTGALLVPVGHKLSQEQHLEWRISISYGEKILMWLLNSTQYKCYVLLKMIKKCFIKPVVGDDALNSYHLKTCMFYIIENTPAAIWQPDNLLPCVEMCLRLMYIWIESKSCPNYFIPEENMFQCKMYGSIPEQLLSVLSTLLGQEGRYLVRISCDNIGEKLVMACQTSLTELEFQGEDVAQVLLISTKMLFFLLRYSLKFAIRDDWMFAPRLLNRLFFCQGPRQEINIILWKFLCSYIGSKLASSSLYDETPNQHALDIAKELVLWGSSTDVTSGKLKLAAFYLIQDNLDISEDVLKEIYINNSYKILDQNEAYQHTLQAIVSENLSATQLISQYIAFAVYYHPSEINCTPKAQIPEMFNSTGSNKVDSHENNLPNLVSVDPKYYLYFLEFLCYNRQNKSLHKLVALHNMICAIRYEILEFKYTDLNLLAYCLLQEGSLLSAYNILCKSMKLLKEHNAAKWQIATIINAAFNVLRGGQ</sequence>
<evidence type="ECO:0000259" key="3">
    <source>
        <dbReference type="Pfam" id="PF20266"/>
    </source>
</evidence>
<dbReference type="Pfam" id="PF20266">
    <property type="entry name" value="Mab-21_C"/>
    <property type="match status" value="1"/>
</dbReference>
<evidence type="ECO:0000313" key="4">
    <source>
        <dbReference type="EMBL" id="KAK3576564.1"/>
    </source>
</evidence>
<dbReference type="AlphaFoldDB" id="A0AAE0RN97"/>
<dbReference type="InterPro" id="IPR046906">
    <property type="entry name" value="Mab-21_HhH/H2TH-like"/>
</dbReference>